<dbReference type="EMBL" id="MGIO01000012">
    <property type="protein sequence ID" value="OGM89967.1"/>
    <property type="molecule type" value="Genomic_DNA"/>
</dbReference>
<proteinExistence type="predicted"/>
<sequence length="229" mass="26202">MKYVVTDEQDRTFQDRAWELENRWRKNSLDPDRTLDGLQMLIENKGVSDYKRIIRDWQQFYLDLGIMYDLSGVRIPDDPGGFKRVIIMTQGVTPQSAYDLCARNFPCWKHTDDNLDEIVTSDRTAKCGSYAIRVRDRVEADEELANRSYNDLKRDGVVGITLEEREIYELKFFKETDKHLDINNWTLCAGSLCSDGGVPNASWSGCELKVDWDGRGDAGGGLRSRAAVS</sequence>
<organism evidence="1 2">
    <name type="scientific">Candidatus Wolfebacteria bacterium RBG_13_41_7</name>
    <dbReference type="NCBI Taxonomy" id="1802554"/>
    <lineage>
        <taxon>Bacteria</taxon>
        <taxon>Candidatus Wolfeibacteriota</taxon>
    </lineage>
</organism>
<protein>
    <submittedName>
        <fullName evidence="1">Uncharacterized protein</fullName>
    </submittedName>
</protein>
<comment type="caution">
    <text evidence="1">The sequence shown here is derived from an EMBL/GenBank/DDBJ whole genome shotgun (WGS) entry which is preliminary data.</text>
</comment>
<dbReference type="Proteomes" id="UP000182002">
    <property type="component" value="Unassembled WGS sequence"/>
</dbReference>
<name>A0A1F8DMW2_9BACT</name>
<gene>
    <name evidence="1" type="ORF">A3J77_00660</name>
</gene>
<evidence type="ECO:0000313" key="1">
    <source>
        <dbReference type="EMBL" id="OGM89967.1"/>
    </source>
</evidence>
<dbReference type="AlphaFoldDB" id="A0A1F8DMW2"/>
<accession>A0A1F8DMW2</accession>
<evidence type="ECO:0000313" key="2">
    <source>
        <dbReference type="Proteomes" id="UP000182002"/>
    </source>
</evidence>
<reference evidence="1 2" key="1">
    <citation type="journal article" date="2016" name="Nat. Commun.">
        <title>Thousands of microbial genomes shed light on interconnected biogeochemical processes in an aquifer system.</title>
        <authorList>
            <person name="Anantharaman K."/>
            <person name="Brown C.T."/>
            <person name="Hug L.A."/>
            <person name="Sharon I."/>
            <person name="Castelle C.J."/>
            <person name="Probst A.J."/>
            <person name="Thomas B.C."/>
            <person name="Singh A."/>
            <person name="Wilkins M.J."/>
            <person name="Karaoz U."/>
            <person name="Brodie E.L."/>
            <person name="Williams K.H."/>
            <person name="Hubbard S.S."/>
            <person name="Banfield J.F."/>
        </authorList>
    </citation>
    <scope>NUCLEOTIDE SEQUENCE [LARGE SCALE GENOMIC DNA]</scope>
</reference>